<feature type="domain" description="Biotin carboxylation" evidence="11">
    <location>
        <begin position="25"/>
        <end position="471"/>
    </location>
</feature>
<organism evidence="12 13">
    <name type="scientific">Rhodococcoides kroppenstedtii</name>
    <dbReference type="NCBI Taxonomy" id="293050"/>
    <lineage>
        <taxon>Bacteria</taxon>
        <taxon>Bacillati</taxon>
        <taxon>Actinomycetota</taxon>
        <taxon>Actinomycetes</taxon>
        <taxon>Mycobacteriales</taxon>
        <taxon>Nocardiaceae</taxon>
        <taxon>Rhodococcoides</taxon>
    </lineage>
</organism>
<dbReference type="InterPro" id="IPR050856">
    <property type="entry name" value="Biotin_carboxylase_complex"/>
</dbReference>
<dbReference type="SUPFAM" id="SSF160467">
    <property type="entry name" value="PH0987 N-terminal domain-like"/>
    <property type="match status" value="1"/>
</dbReference>
<dbReference type="Pfam" id="PF00289">
    <property type="entry name" value="Biotin_carb_N"/>
    <property type="match status" value="1"/>
</dbReference>
<dbReference type="SUPFAM" id="SSF52440">
    <property type="entry name" value="PreATP-grasp domain"/>
    <property type="match status" value="1"/>
</dbReference>
<dbReference type="Gene3D" id="2.40.50.100">
    <property type="match status" value="1"/>
</dbReference>
<dbReference type="PROSITE" id="PS50968">
    <property type="entry name" value="BIOTINYL_LIPOYL"/>
    <property type="match status" value="1"/>
</dbReference>
<evidence type="ECO:0000256" key="8">
    <source>
        <dbReference type="SAM" id="MobiDB-lite"/>
    </source>
</evidence>
<dbReference type="CDD" id="cd06850">
    <property type="entry name" value="biotinyl_domain"/>
    <property type="match status" value="1"/>
</dbReference>
<dbReference type="Gene3D" id="3.30.1360.40">
    <property type="match status" value="1"/>
</dbReference>
<dbReference type="InterPro" id="IPR005481">
    <property type="entry name" value="BC-like_N"/>
</dbReference>
<evidence type="ECO:0000256" key="7">
    <source>
        <dbReference type="PROSITE-ProRule" id="PRU00409"/>
    </source>
</evidence>
<keyword evidence="6" id="KW-0092">Biotin</keyword>
<dbReference type="Pfam" id="PF02682">
    <property type="entry name" value="CT_C_D"/>
    <property type="match status" value="1"/>
</dbReference>
<dbReference type="InterPro" id="IPR000089">
    <property type="entry name" value="Biotin_lipoyl"/>
</dbReference>
<dbReference type="PROSITE" id="PS50979">
    <property type="entry name" value="BC"/>
    <property type="match status" value="1"/>
</dbReference>
<dbReference type="EMBL" id="FOJN01000002">
    <property type="protein sequence ID" value="SFA42787.1"/>
    <property type="molecule type" value="Genomic_DNA"/>
</dbReference>
<keyword evidence="4" id="KW-0378">Hydrolase</keyword>
<dbReference type="SMART" id="SM00796">
    <property type="entry name" value="AHS1"/>
    <property type="match status" value="1"/>
</dbReference>
<evidence type="ECO:0000256" key="1">
    <source>
        <dbReference type="ARBA" id="ARBA00001953"/>
    </source>
</evidence>
<dbReference type="Proteomes" id="UP000182054">
    <property type="component" value="Unassembled WGS sequence"/>
</dbReference>
<feature type="compositionally biased region" description="Basic and acidic residues" evidence="8">
    <location>
        <begin position="798"/>
        <end position="816"/>
    </location>
</feature>
<dbReference type="Pfam" id="PF02785">
    <property type="entry name" value="Biotin_carb_C"/>
    <property type="match status" value="1"/>
</dbReference>
<dbReference type="InterPro" id="IPR016185">
    <property type="entry name" value="PreATP-grasp_dom_sf"/>
</dbReference>
<dbReference type="SUPFAM" id="SSF50891">
    <property type="entry name" value="Cyclophilin-like"/>
    <property type="match status" value="2"/>
</dbReference>
<protein>
    <submittedName>
        <fullName evidence="12">Urea carboxylase</fullName>
    </submittedName>
</protein>
<evidence type="ECO:0000313" key="12">
    <source>
        <dbReference type="EMBL" id="SFA42787.1"/>
    </source>
</evidence>
<dbReference type="SUPFAM" id="SSF56059">
    <property type="entry name" value="Glutathione synthetase ATP-binding domain-like"/>
    <property type="match status" value="1"/>
</dbReference>
<keyword evidence="5 7" id="KW-0067">ATP-binding</keyword>
<dbReference type="GO" id="GO:0046872">
    <property type="term" value="F:metal ion binding"/>
    <property type="evidence" value="ECO:0007669"/>
    <property type="project" value="InterPro"/>
</dbReference>
<dbReference type="SUPFAM" id="SSF51246">
    <property type="entry name" value="Rudiment single hybrid motif"/>
    <property type="match status" value="1"/>
</dbReference>
<dbReference type="AlphaFoldDB" id="A0A1I0STQ1"/>
<dbReference type="GO" id="GO:0005524">
    <property type="term" value="F:ATP binding"/>
    <property type="evidence" value="ECO:0007669"/>
    <property type="project" value="UniProtKB-UniRule"/>
</dbReference>
<dbReference type="FunFam" id="3.40.50.20:FF:000010">
    <property type="entry name" value="Propionyl-CoA carboxylase subunit alpha"/>
    <property type="match status" value="1"/>
</dbReference>
<keyword evidence="3 7" id="KW-0547">Nucleotide-binding</keyword>
<keyword evidence="2" id="KW-0436">Ligase</keyword>
<dbReference type="PROSITE" id="PS50975">
    <property type="entry name" value="ATP_GRASP"/>
    <property type="match status" value="1"/>
</dbReference>
<evidence type="ECO:0000256" key="2">
    <source>
        <dbReference type="ARBA" id="ARBA00022598"/>
    </source>
</evidence>
<dbReference type="InterPro" id="IPR003833">
    <property type="entry name" value="CT_C_D"/>
</dbReference>
<feature type="compositionally biased region" description="Basic and acidic residues" evidence="8">
    <location>
        <begin position="781"/>
        <end position="790"/>
    </location>
</feature>
<dbReference type="InterPro" id="IPR011761">
    <property type="entry name" value="ATP-grasp"/>
</dbReference>
<dbReference type="InterPro" id="IPR011764">
    <property type="entry name" value="Biotin_carboxylation_dom"/>
</dbReference>
<dbReference type="NCBIfam" id="TIGR00724">
    <property type="entry name" value="urea_amlyse_rel"/>
    <property type="match status" value="1"/>
</dbReference>
<dbReference type="GO" id="GO:0016787">
    <property type="term" value="F:hydrolase activity"/>
    <property type="evidence" value="ECO:0007669"/>
    <property type="project" value="UniProtKB-KW"/>
</dbReference>
<evidence type="ECO:0000256" key="5">
    <source>
        <dbReference type="ARBA" id="ARBA00022840"/>
    </source>
</evidence>
<dbReference type="SUPFAM" id="SSF51230">
    <property type="entry name" value="Single hybrid motif"/>
    <property type="match status" value="1"/>
</dbReference>
<evidence type="ECO:0000259" key="10">
    <source>
        <dbReference type="PROSITE" id="PS50975"/>
    </source>
</evidence>
<dbReference type="OrthoDB" id="9760256at2"/>
<evidence type="ECO:0000259" key="11">
    <source>
        <dbReference type="PROSITE" id="PS50979"/>
    </source>
</evidence>
<sequence length="1243" mass="131906">MTELLGRTPAGPSTDAATAAAASLSFDTLLVANRGEIACRIVRGARELGLRTVAVYSDADRDARHVRMADEAVRLGEAPAAQSYLRADAVVDAALATGAGAVHPGYGFLSENVDFATAVEAAGLLFVGPAPDHLRIFGDKHTARRAAAEAGVPLVAGSGLLAGPDDAVAAAAAIEYPVILKAVGGGGGIGMQACRTPEELVAAYDRVIRLAENNFGSSGVFLERFVERARHIEVQVFGDGEGRVVSLGTRDCSLQRRNQKVIEEAPAPALPESVTEQVLASARALTAAQRYRSAGTVEFVYDVDREEASFLEVNTRLQVEHPVTEAVTGVDLVGWMLRLAGGDRSMLTDVPDSGPAITGHAVEARVYAEDPGQDYRPSAGLLTDVAFPDDARIDTHVETGTTVSSYYDPMLAKVIVHRHDRTDALHALHDALTRSRLHGVSTNLGQLRIAAVAEPVVQAVHTTGTLADLPTDGPRIDVERAGVSTTVQDVRGRTGLWNVGIPPSGAYDDLSLTLANRLVGNDDLPALECTLTGPRLRFSHPTVVAVTGADAPVTLDGEPVPMWEAVTVPAGGVLDLGAPADTGLRTYLAVRGGLDAPDYHGSAATFTLGGFGGVTGRALVTGDVLRPAGTDVGVTDPAPVVPADRPEFTHHWHLAVGEGPHPAPDYFTRADLDLFYESVWTVSAHANRTGIRLEGPKPEFARTDGGDAGLHPSNLHDCPYSVGALNVSGDTPILLGPDGPSLGGFACPLTVVTAHRWKLGQIRPGDTVRFVPVSDAGADALRSDAARAQDRPTPALLGRREDDDGVLGRRDAGDGRPEVRYLRGGDDNVLVEYGPRELDLGLRIRVHALAAALAERAPAGLLDATPGVRSLHLHVDPDRLPIRTVVGLLAEIEEDLPPTADIVVPSRRITLPLSFDDPSILEAIDRYRGGVRPTAPWLPSNTEFVRRINGLDSVDDVRRIVFDAEYLVLGLGDVYLGAPLAVPLDPRHRLVTTKYNPARTWTPSDAVGIGGKYLCVYGMESPGGYQLIGRTVPIWSGHTQRAPFEPGVPWLFRWFDRISWTPVTPDELTEARADARAGRFDPAIEHGEFSLAEHRGFLAEHAESIDEFDSRQRAAFEREKQTWRESGEFDARQTDVDPAVASGALDLDVPAGGTVVEAPMVASVWRVDVSVGDVLAAGDTAVVLEAMKLELPVTVPDSVRVVAVTAAPGDRVEPGSPLLITVPVDNAETTPGTIPTTEGNTLA</sequence>
<dbReference type="SMART" id="SM00797">
    <property type="entry name" value="AHS2"/>
    <property type="match status" value="1"/>
</dbReference>
<dbReference type="InterPro" id="IPR029000">
    <property type="entry name" value="Cyclophilin-like_dom_sf"/>
</dbReference>
<dbReference type="PANTHER" id="PTHR18866">
    <property type="entry name" value="CARBOXYLASE:PYRUVATE/ACETYL-COA/PROPIONYL-COA CARBOXYLASE"/>
    <property type="match status" value="1"/>
</dbReference>
<feature type="domain" description="Lipoyl-binding" evidence="9">
    <location>
        <begin position="1144"/>
        <end position="1222"/>
    </location>
</feature>
<dbReference type="Pfam" id="PF02786">
    <property type="entry name" value="CPSase_L_D2"/>
    <property type="match status" value="1"/>
</dbReference>
<dbReference type="GeneID" id="85484779"/>
<dbReference type="InterPro" id="IPR014084">
    <property type="entry name" value="Urea_COase"/>
</dbReference>
<dbReference type="Gene3D" id="3.30.470.20">
    <property type="entry name" value="ATP-grasp fold, B domain"/>
    <property type="match status" value="1"/>
</dbReference>
<evidence type="ECO:0000256" key="6">
    <source>
        <dbReference type="ARBA" id="ARBA00023267"/>
    </source>
</evidence>
<dbReference type="PANTHER" id="PTHR18866:SF128">
    <property type="entry name" value="UREA AMIDOLYASE"/>
    <property type="match status" value="1"/>
</dbReference>
<evidence type="ECO:0000313" key="13">
    <source>
        <dbReference type="Proteomes" id="UP000182054"/>
    </source>
</evidence>
<comment type="cofactor">
    <cofactor evidence="1">
        <name>biotin</name>
        <dbReference type="ChEBI" id="CHEBI:57586"/>
    </cofactor>
</comment>
<dbReference type="GO" id="GO:0016874">
    <property type="term" value="F:ligase activity"/>
    <property type="evidence" value="ECO:0007669"/>
    <property type="project" value="UniProtKB-KW"/>
</dbReference>
<dbReference type="NCBIfam" id="TIGR02712">
    <property type="entry name" value="urea_carbox"/>
    <property type="match status" value="1"/>
</dbReference>
<dbReference type="Pfam" id="PF00364">
    <property type="entry name" value="Biotin_lipoyl"/>
    <property type="match status" value="1"/>
</dbReference>
<reference evidence="12 13" key="1">
    <citation type="submission" date="2016-10" db="EMBL/GenBank/DDBJ databases">
        <authorList>
            <person name="de Groot N.N."/>
        </authorList>
    </citation>
    <scope>NUCLEOTIDE SEQUENCE [LARGE SCALE GENOMIC DNA]</scope>
    <source>
        <strain evidence="12 13">DSM 44908</strain>
    </source>
</reference>
<dbReference type="Gene3D" id="2.40.100.10">
    <property type="entry name" value="Cyclophilin-like"/>
    <property type="match status" value="2"/>
</dbReference>
<dbReference type="InterPro" id="IPR003778">
    <property type="entry name" value="CT_A_B"/>
</dbReference>
<dbReference type="RefSeq" id="WP_082894984.1">
    <property type="nucleotide sequence ID" value="NZ_FOJN01000002.1"/>
</dbReference>
<dbReference type="InterPro" id="IPR005479">
    <property type="entry name" value="CPAse_ATP-bd"/>
</dbReference>
<dbReference type="InterPro" id="IPR011053">
    <property type="entry name" value="Single_hybrid_motif"/>
</dbReference>
<dbReference type="PROSITE" id="PS00867">
    <property type="entry name" value="CPSASE_2"/>
    <property type="match status" value="1"/>
</dbReference>
<proteinExistence type="predicted"/>
<dbReference type="InterPro" id="IPR011054">
    <property type="entry name" value="Rudment_hybrid_motif"/>
</dbReference>
<dbReference type="SMART" id="SM00878">
    <property type="entry name" value="Biotin_carb_C"/>
    <property type="match status" value="1"/>
</dbReference>
<dbReference type="Pfam" id="PF02626">
    <property type="entry name" value="CT_A_B"/>
    <property type="match status" value="1"/>
</dbReference>
<gene>
    <name evidence="12" type="ORF">SAMN05444374_102311</name>
</gene>
<evidence type="ECO:0000259" key="9">
    <source>
        <dbReference type="PROSITE" id="PS50968"/>
    </source>
</evidence>
<feature type="domain" description="ATP-grasp" evidence="10">
    <location>
        <begin position="144"/>
        <end position="341"/>
    </location>
</feature>
<accession>A0A1I0STQ1</accession>
<evidence type="ECO:0000256" key="4">
    <source>
        <dbReference type="ARBA" id="ARBA00022801"/>
    </source>
</evidence>
<name>A0A1I0STQ1_9NOCA</name>
<evidence type="ECO:0000256" key="3">
    <source>
        <dbReference type="ARBA" id="ARBA00022741"/>
    </source>
</evidence>
<feature type="region of interest" description="Disordered" evidence="8">
    <location>
        <begin position="781"/>
        <end position="816"/>
    </location>
</feature>
<dbReference type="InterPro" id="IPR005482">
    <property type="entry name" value="Biotin_COase_C"/>
</dbReference>